<evidence type="ECO:0000256" key="3">
    <source>
        <dbReference type="ARBA" id="ARBA00022692"/>
    </source>
</evidence>
<dbReference type="GO" id="GO:0004888">
    <property type="term" value="F:transmembrane signaling receptor activity"/>
    <property type="evidence" value="ECO:0007669"/>
    <property type="project" value="InterPro"/>
</dbReference>
<dbReference type="PANTHER" id="PTHR32089:SF112">
    <property type="entry name" value="LYSOZYME-LIKE PROTEIN-RELATED"/>
    <property type="match status" value="1"/>
</dbReference>
<dbReference type="AlphaFoldDB" id="A0A2S6IFV9"/>
<dbReference type="Proteomes" id="UP000239485">
    <property type="component" value="Unassembled WGS sequence"/>
</dbReference>
<dbReference type="EMBL" id="PTJD01000011">
    <property type="protein sequence ID" value="PPK93104.1"/>
    <property type="molecule type" value="Genomic_DNA"/>
</dbReference>
<dbReference type="Pfam" id="PF00672">
    <property type="entry name" value="HAMP"/>
    <property type="match status" value="1"/>
</dbReference>
<protein>
    <submittedName>
        <fullName evidence="12">Methyl-accepting chemotaxis protein</fullName>
    </submittedName>
</protein>
<dbReference type="Pfam" id="PF17200">
    <property type="entry name" value="sCache_2"/>
    <property type="match status" value="1"/>
</dbReference>
<dbReference type="PROSITE" id="PS50111">
    <property type="entry name" value="CHEMOTAXIS_TRANSDUC_2"/>
    <property type="match status" value="1"/>
</dbReference>
<dbReference type="GO" id="GO:0005886">
    <property type="term" value="C:plasma membrane"/>
    <property type="evidence" value="ECO:0007669"/>
    <property type="project" value="UniProtKB-SubCell"/>
</dbReference>
<feature type="transmembrane region" description="Helical" evidence="9">
    <location>
        <begin position="193"/>
        <end position="212"/>
    </location>
</feature>
<evidence type="ECO:0000313" key="13">
    <source>
        <dbReference type="Proteomes" id="UP000239485"/>
    </source>
</evidence>
<dbReference type="OrthoDB" id="8482111at2"/>
<dbReference type="PROSITE" id="PS50885">
    <property type="entry name" value="HAMP"/>
    <property type="match status" value="1"/>
</dbReference>
<comment type="similarity">
    <text evidence="7">Belongs to the methyl-accepting chemotaxis (MCP) protein family.</text>
</comment>
<dbReference type="Gene3D" id="1.10.287.950">
    <property type="entry name" value="Methyl-accepting chemotaxis protein"/>
    <property type="match status" value="1"/>
</dbReference>
<evidence type="ECO:0000256" key="5">
    <source>
        <dbReference type="ARBA" id="ARBA00023136"/>
    </source>
</evidence>
<dbReference type="SUPFAM" id="SSF58104">
    <property type="entry name" value="Methyl-accepting chemotaxis protein (MCP) signaling domain"/>
    <property type="match status" value="1"/>
</dbReference>
<reference evidence="12 13" key="1">
    <citation type="submission" date="2018-02" db="EMBL/GenBank/DDBJ databases">
        <title>Genomic Encyclopedia of Archaeal and Bacterial Type Strains, Phase II (KMG-II): from individual species to whole genera.</title>
        <authorList>
            <person name="Goeker M."/>
        </authorList>
    </citation>
    <scope>NUCLEOTIDE SEQUENCE [LARGE SCALE GENOMIC DNA]</scope>
    <source>
        <strain evidence="12 13">DSM 22857</strain>
    </source>
</reference>
<evidence type="ECO:0000256" key="1">
    <source>
        <dbReference type="ARBA" id="ARBA00004651"/>
    </source>
</evidence>
<feature type="domain" description="HAMP" evidence="11">
    <location>
        <begin position="213"/>
        <end position="263"/>
    </location>
</feature>
<evidence type="ECO:0000256" key="8">
    <source>
        <dbReference type="PROSITE-ProRule" id="PRU00284"/>
    </source>
</evidence>
<keyword evidence="4 9" id="KW-1133">Transmembrane helix</keyword>
<dbReference type="SMART" id="SM01049">
    <property type="entry name" value="Cache_2"/>
    <property type="match status" value="1"/>
</dbReference>
<keyword evidence="6 8" id="KW-0807">Transducer</keyword>
<keyword evidence="3 9" id="KW-0812">Transmembrane</keyword>
<gene>
    <name evidence="12" type="ORF">CLV92_11121</name>
</gene>
<accession>A0A2S6IFV9</accession>
<feature type="transmembrane region" description="Helical" evidence="9">
    <location>
        <begin position="166"/>
        <end position="187"/>
    </location>
</feature>
<keyword evidence="5 9" id="KW-0472">Membrane</keyword>
<keyword evidence="2" id="KW-1003">Cell membrane</keyword>
<organism evidence="12 13">
    <name type="scientific">Kineococcus xinjiangensis</name>
    <dbReference type="NCBI Taxonomy" id="512762"/>
    <lineage>
        <taxon>Bacteria</taxon>
        <taxon>Bacillati</taxon>
        <taxon>Actinomycetota</taxon>
        <taxon>Actinomycetes</taxon>
        <taxon>Kineosporiales</taxon>
        <taxon>Kineosporiaceae</taxon>
        <taxon>Kineococcus</taxon>
    </lineage>
</organism>
<dbReference type="InterPro" id="IPR004089">
    <property type="entry name" value="MCPsignal_dom"/>
</dbReference>
<comment type="subcellular location">
    <subcellularLocation>
        <location evidence="1">Cell membrane</location>
        <topology evidence="1">Multi-pass membrane protein</topology>
    </subcellularLocation>
</comment>
<dbReference type="GO" id="GO:0006935">
    <property type="term" value="P:chemotaxis"/>
    <property type="evidence" value="ECO:0007669"/>
    <property type="project" value="InterPro"/>
</dbReference>
<keyword evidence="13" id="KW-1185">Reference proteome</keyword>
<dbReference type="InterPro" id="IPR003660">
    <property type="entry name" value="HAMP_dom"/>
</dbReference>
<dbReference type="Gene3D" id="3.30.450.20">
    <property type="entry name" value="PAS domain"/>
    <property type="match status" value="1"/>
</dbReference>
<dbReference type="RefSeq" id="WP_104433943.1">
    <property type="nucleotide sequence ID" value="NZ_PTJD01000011.1"/>
</dbReference>
<dbReference type="InterPro" id="IPR033480">
    <property type="entry name" value="sCache_2"/>
</dbReference>
<proteinExistence type="inferred from homology"/>
<dbReference type="InterPro" id="IPR004090">
    <property type="entry name" value="Chemotax_Me-accpt_rcpt"/>
</dbReference>
<feature type="transmembrane region" description="Helical" evidence="9">
    <location>
        <begin position="12"/>
        <end position="33"/>
    </location>
</feature>
<feature type="domain" description="Methyl-accepting transducer" evidence="10">
    <location>
        <begin position="268"/>
        <end position="511"/>
    </location>
</feature>
<dbReference type="PRINTS" id="PR00260">
    <property type="entry name" value="CHEMTRNSDUCR"/>
</dbReference>
<dbReference type="SMART" id="SM00304">
    <property type="entry name" value="HAMP"/>
    <property type="match status" value="1"/>
</dbReference>
<evidence type="ECO:0000259" key="10">
    <source>
        <dbReference type="PROSITE" id="PS50111"/>
    </source>
</evidence>
<evidence type="ECO:0000259" key="11">
    <source>
        <dbReference type="PROSITE" id="PS50885"/>
    </source>
</evidence>
<name>A0A2S6IFV9_9ACTN</name>
<evidence type="ECO:0000256" key="7">
    <source>
        <dbReference type="ARBA" id="ARBA00029447"/>
    </source>
</evidence>
<dbReference type="SMART" id="SM00283">
    <property type="entry name" value="MA"/>
    <property type="match status" value="1"/>
</dbReference>
<evidence type="ECO:0000256" key="9">
    <source>
        <dbReference type="SAM" id="Phobius"/>
    </source>
</evidence>
<dbReference type="CDD" id="cd06225">
    <property type="entry name" value="HAMP"/>
    <property type="match status" value="1"/>
</dbReference>
<evidence type="ECO:0000256" key="2">
    <source>
        <dbReference type="ARBA" id="ARBA00022475"/>
    </source>
</evidence>
<dbReference type="PANTHER" id="PTHR32089">
    <property type="entry name" value="METHYL-ACCEPTING CHEMOTAXIS PROTEIN MCPB"/>
    <property type="match status" value="1"/>
</dbReference>
<comment type="caution">
    <text evidence="12">The sequence shown here is derived from an EMBL/GenBank/DDBJ whole genome shotgun (WGS) entry which is preliminary data.</text>
</comment>
<evidence type="ECO:0000256" key="4">
    <source>
        <dbReference type="ARBA" id="ARBA00022989"/>
    </source>
</evidence>
<dbReference type="Pfam" id="PF00015">
    <property type="entry name" value="MCPsignal"/>
    <property type="match status" value="1"/>
</dbReference>
<sequence length="526" mass="54668">MKHSGVRSIAARLLVIVLVAAIGMAGVAAIAGFQIRDRIMAEREAATRNVVETALGVVSHYGAEAEAGRLSEEEAKAAAIAVLKTLRYSGKEYFWVNDMGPTMVMHPIKPELDGKDLSGNADPDGKKLFVEMAEVVRKDGAGFVGYQWPKPDAEEPQPKISYVAGYAPWGWVVGSGVYVDTVSAAALEDAKRLALGALGLLVVCVLVCLAVGRSIVRPIRRATDVLAAGDLSVRLDTGRGETELEQLAVALNATLDRADGVVRDVTAAAADLDSAASQLVRSSDQIAEHAERTSGRAVAVAGSAQDISATICAVSEGAERVGDSIVEIGHNARAVAGIAQEAVDVAATTSRAVADLGRSSAEIGDVVKVITSIAEQTNLLALNATIEAARAGDAGKGFAVVAGEVKDLAQGTAQATEQISGRVIAIQGAVSQATALIADISGIVSRIDQYQGTITEAVHTQNLSTQEMVRDVARAADNGREIVVTLDGVVDAARRTSDDLTAIRSAARDLAETSSKLQEAVRVFSS</sequence>
<dbReference type="GO" id="GO:0007165">
    <property type="term" value="P:signal transduction"/>
    <property type="evidence" value="ECO:0007669"/>
    <property type="project" value="UniProtKB-KW"/>
</dbReference>
<evidence type="ECO:0000313" key="12">
    <source>
        <dbReference type="EMBL" id="PPK93104.1"/>
    </source>
</evidence>
<evidence type="ECO:0000256" key="6">
    <source>
        <dbReference type="ARBA" id="ARBA00023224"/>
    </source>
</evidence>